<gene>
    <name evidence="8" type="ORF">QOZ94_003534</name>
</gene>
<evidence type="ECO:0000256" key="4">
    <source>
        <dbReference type="ARBA" id="ARBA00023125"/>
    </source>
</evidence>
<dbReference type="PROSITE" id="PS50045">
    <property type="entry name" value="SIGMA54_INTERACT_4"/>
    <property type="match status" value="1"/>
</dbReference>
<keyword evidence="2" id="KW-0058">Aromatic hydrocarbons catabolism</keyword>
<dbReference type="InterPro" id="IPR009057">
    <property type="entry name" value="Homeodomain-like_sf"/>
</dbReference>
<proteinExistence type="predicted"/>
<dbReference type="SMART" id="SM00382">
    <property type="entry name" value="AAA"/>
    <property type="match status" value="1"/>
</dbReference>
<dbReference type="InterPro" id="IPR058031">
    <property type="entry name" value="AAA_lid_NorR"/>
</dbReference>
<dbReference type="PANTHER" id="PTHR32071">
    <property type="entry name" value="TRANSCRIPTIONAL REGULATORY PROTEIN"/>
    <property type="match status" value="1"/>
</dbReference>
<feature type="region of interest" description="Disordered" evidence="6">
    <location>
        <begin position="405"/>
        <end position="426"/>
    </location>
</feature>
<evidence type="ECO:0000313" key="8">
    <source>
        <dbReference type="EMBL" id="MDQ0506720.1"/>
    </source>
</evidence>
<dbReference type="InterPro" id="IPR003593">
    <property type="entry name" value="AAA+_ATPase"/>
</dbReference>
<accession>A0ABU0LHW4</accession>
<comment type="caution">
    <text evidence="8">The sequence shown here is derived from an EMBL/GenBank/DDBJ whole genome shotgun (WGS) entry which is preliminary data.</text>
</comment>
<dbReference type="InterPro" id="IPR025662">
    <property type="entry name" value="Sigma_54_int_dom_ATP-bd_1"/>
</dbReference>
<organism evidence="8 9">
    <name type="scientific">Xanthobacter agilis</name>
    <dbReference type="NCBI Taxonomy" id="47492"/>
    <lineage>
        <taxon>Bacteria</taxon>
        <taxon>Pseudomonadati</taxon>
        <taxon>Pseudomonadota</taxon>
        <taxon>Alphaproteobacteria</taxon>
        <taxon>Hyphomicrobiales</taxon>
        <taxon>Xanthobacteraceae</taxon>
        <taxon>Xanthobacter</taxon>
    </lineage>
</organism>
<dbReference type="Pfam" id="PF18024">
    <property type="entry name" value="HTH_50"/>
    <property type="match status" value="1"/>
</dbReference>
<dbReference type="CDD" id="cd00009">
    <property type="entry name" value="AAA"/>
    <property type="match status" value="1"/>
</dbReference>
<evidence type="ECO:0000256" key="5">
    <source>
        <dbReference type="ARBA" id="ARBA00029500"/>
    </source>
</evidence>
<dbReference type="PROSITE" id="PS00675">
    <property type="entry name" value="SIGMA54_INTERACT_1"/>
    <property type="match status" value="1"/>
</dbReference>
<dbReference type="SUPFAM" id="SSF46689">
    <property type="entry name" value="Homeodomain-like"/>
    <property type="match status" value="1"/>
</dbReference>
<reference evidence="8 9" key="1">
    <citation type="submission" date="2023-07" db="EMBL/GenBank/DDBJ databases">
        <title>Genomic Encyclopedia of Type Strains, Phase IV (KMG-IV): sequencing the most valuable type-strain genomes for metagenomic binning, comparative biology and taxonomic classification.</title>
        <authorList>
            <person name="Goeker M."/>
        </authorList>
    </citation>
    <scope>NUCLEOTIDE SEQUENCE [LARGE SCALE GENOMIC DNA]</scope>
    <source>
        <strain evidence="8 9">DSM 3770</strain>
    </source>
</reference>
<feature type="domain" description="Sigma-54 factor interaction" evidence="7">
    <location>
        <begin position="167"/>
        <end position="389"/>
    </location>
</feature>
<evidence type="ECO:0000256" key="3">
    <source>
        <dbReference type="ARBA" id="ARBA00022840"/>
    </source>
</evidence>
<dbReference type="InterPro" id="IPR030828">
    <property type="entry name" value="HTH_TyrR"/>
</dbReference>
<evidence type="ECO:0000259" key="7">
    <source>
        <dbReference type="PROSITE" id="PS50045"/>
    </source>
</evidence>
<dbReference type="PANTHER" id="PTHR32071:SF117">
    <property type="entry name" value="PTS-DEPENDENT DIHYDROXYACETONE KINASE OPERON REGULATORY PROTEIN-RELATED"/>
    <property type="match status" value="1"/>
</dbReference>
<protein>
    <recommendedName>
        <fullName evidence="5">HTH-type transcriptional regulatory protein TyrR</fullName>
    </recommendedName>
</protein>
<dbReference type="Gene3D" id="1.10.8.60">
    <property type="match status" value="1"/>
</dbReference>
<dbReference type="InterPro" id="IPR027417">
    <property type="entry name" value="P-loop_NTPase"/>
</dbReference>
<keyword evidence="4" id="KW-0238">DNA-binding</keyword>
<keyword evidence="9" id="KW-1185">Reference proteome</keyword>
<dbReference type="Gene3D" id="1.10.10.60">
    <property type="entry name" value="Homeodomain-like"/>
    <property type="match status" value="1"/>
</dbReference>
<dbReference type="Pfam" id="PF00158">
    <property type="entry name" value="Sigma54_activat"/>
    <property type="match status" value="1"/>
</dbReference>
<name>A0ABU0LHW4_XANAG</name>
<dbReference type="Gene3D" id="3.40.50.300">
    <property type="entry name" value="P-loop containing nucleotide triphosphate hydrolases"/>
    <property type="match status" value="1"/>
</dbReference>
<evidence type="ECO:0000256" key="2">
    <source>
        <dbReference type="ARBA" id="ARBA00022797"/>
    </source>
</evidence>
<evidence type="ECO:0000256" key="6">
    <source>
        <dbReference type="SAM" id="MobiDB-lite"/>
    </source>
</evidence>
<dbReference type="SUPFAM" id="SSF52540">
    <property type="entry name" value="P-loop containing nucleoside triphosphate hydrolases"/>
    <property type="match status" value="1"/>
</dbReference>
<evidence type="ECO:0000313" key="9">
    <source>
        <dbReference type="Proteomes" id="UP001241747"/>
    </source>
</evidence>
<dbReference type="RefSeq" id="WP_237345386.1">
    <property type="nucleotide sequence ID" value="NZ_JABWGX010000009.1"/>
</dbReference>
<dbReference type="InterPro" id="IPR002078">
    <property type="entry name" value="Sigma_54_int"/>
</dbReference>
<keyword evidence="1" id="KW-0547">Nucleotide-binding</keyword>
<evidence type="ECO:0000256" key="1">
    <source>
        <dbReference type="ARBA" id="ARBA00022741"/>
    </source>
</evidence>
<keyword evidence="3" id="KW-0067">ATP-binding</keyword>
<dbReference type="Proteomes" id="UP001241747">
    <property type="component" value="Unassembled WGS sequence"/>
</dbReference>
<dbReference type="EMBL" id="JAUSVY010000009">
    <property type="protein sequence ID" value="MDQ0506720.1"/>
    <property type="molecule type" value="Genomic_DNA"/>
</dbReference>
<dbReference type="Pfam" id="PF25601">
    <property type="entry name" value="AAA_lid_14"/>
    <property type="match status" value="1"/>
</dbReference>
<sequence>MSDPSELQSFRVILRDGVLVEREAFDAFLASAEFRAFANLLPGPLIIVNPEEAVVFSNRSAEKLAGSGPLPGRLPLATFLQQSNLDMDDFLAATERGQSQGSVRARGSGRVYQALRRVLSVDGELRGFSLYWLNDPDGWDRARRGAQSRTVGRAEVEAQGELSFPPDLKDQIGRAQRAYARRFRILLLGESGVGKTAVAKFIHAAGGTGGRPFVHVNCGSIPETLFESEMFGYERGAFTGALQAGKRGFIESAGGGTLFLDEVGEIPLASQAKLLKFLEDGTIQSVGSAVSKKVDTHVVAATNRDLGRMMQEGSFRKDLYFRLATFPVHIPPLRARADQEEILDALLVRANRERGRPLRLSPACRAAILAHDFPGNLRELRSIVEYLDIVADELAEPIHLPESLNTGASVRPRQHEDAAPALPAGEDGATLRELTRAFEDDVIRRALDRYGSKREAARRLGVDIATLVRKTTRPRE</sequence>